<evidence type="ECO:0000313" key="2">
    <source>
        <dbReference type="EMBL" id="UJO22900.1"/>
    </source>
</evidence>
<feature type="compositionally biased region" description="Polar residues" evidence="1">
    <location>
        <begin position="406"/>
        <end position="435"/>
    </location>
</feature>
<feature type="compositionally biased region" description="Polar residues" evidence="1">
    <location>
        <begin position="370"/>
        <end position="381"/>
    </location>
</feature>
<feature type="compositionally biased region" description="Low complexity" evidence="1">
    <location>
        <begin position="867"/>
        <end position="878"/>
    </location>
</feature>
<dbReference type="InterPro" id="IPR053074">
    <property type="entry name" value="NPC_Nucleoporin"/>
</dbReference>
<feature type="compositionally biased region" description="Polar residues" evidence="1">
    <location>
        <begin position="594"/>
        <end position="607"/>
    </location>
</feature>
<feature type="compositionally biased region" description="Polar residues" evidence="1">
    <location>
        <begin position="500"/>
        <end position="564"/>
    </location>
</feature>
<feature type="compositionally biased region" description="Basic and acidic residues" evidence="1">
    <location>
        <begin position="635"/>
        <end position="647"/>
    </location>
</feature>
<gene>
    <name evidence="2" type="ORF">CLAFUR5_11996</name>
</gene>
<feature type="compositionally biased region" description="Basic and acidic residues" evidence="1">
    <location>
        <begin position="947"/>
        <end position="959"/>
    </location>
</feature>
<feature type="compositionally biased region" description="Polar residues" evidence="1">
    <location>
        <begin position="465"/>
        <end position="484"/>
    </location>
</feature>
<feature type="compositionally biased region" description="Polar residues" evidence="1">
    <location>
        <begin position="345"/>
        <end position="362"/>
    </location>
</feature>
<feature type="compositionally biased region" description="Polar residues" evidence="1">
    <location>
        <begin position="1086"/>
        <end position="1098"/>
    </location>
</feature>
<dbReference type="Proteomes" id="UP000756132">
    <property type="component" value="Chromosome 10"/>
</dbReference>
<feature type="compositionally biased region" description="Acidic residues" evidence="1">
    <location>
        <begin position="1112"/>
        <end position="1122"/>
    </location>
</feature>
<feature type="compositionally biased region" description="Low complexity" evidence="1">
    <location>
        <begin position="823"/>
        <end position="832"/>
    </location>
</feature>
<dbReference type="RefSeq" id="XP_047767266.1">
    <property type="nucleotide sequence ID" value="XM_047911144.1"/>
</dbReference>
<feature type="compositionally biased region" description="Pro residues" evidence="1">
    <location>
        <begin position="673"/>
        <end position="684"/>
    </location>
</feature>
<keyword evidence="3" id="KW-1185">Reference proteome</keyword>
<feature type="compositionally biased region" description="Low complexity" evidence="1">
    <location>
        <begin position="692"/>
        <end position="708"/>
    </location>
</feature>
<feature type="region of interest" description="Disordered" evidence="1">
    <location>
        <begin position="1051"/>
        <end position="1124"/>
    </location>
</feature>
<dbReference type="Gene3D" id="2.30.29.30">
    <property type="entry name" value="Pleckstrin-homology domain (PH domain)/Phosphotyrosine-binding domain (PTB)"/>
    <property type="match status" value="1"/>
</dbReference>
<sequence length="1255" mass="131097">MSKRGPGANFGGDEERYGGPTLTWQNTMNDEEKPMKATAAQMAKRKIAAGRKPAGARSRGNSPAFPPPGNPAPQQGSGLFGNNPQQQQQTMNFVPQTSAFTFGSQSPSPAPSFGGFGQSAPAPAADTQQNGTPSMFGGGQSVGPSFGSTFSAAPTPTQQNGFGFGTQSTQPSQQTNNTSFSGFGATQQNGVTPTSATFGSFDKPQEPAQNGTGSMFNLGGAQQETPKSNNPFASFQFNAPKPNEPAQPSIPSIGGFPSSQPQETQNKSNGLFSFGQKPHEGTDKPASNAFAGFGQKPQENGNSTAGFGQTHTETSKPNNLFAGIGQSEKPIFTMPSAYGDKEKSTLQQTPKTALFGQAQQNGEKPAESQPPKTSLFSGNFGQTSSTTSQIEQTTAKPSPAGLFGASMSTSQAEQTTSKPSTSGLFGAGTPSQAPQANGEPKGLFGASTTSFAPIKPGGSVFDTAPKTSSNLKFNFSSADPSQVYNDKEDKDADDREGDQPSGTNAFGASQQSIFNASQGQAPSSSSMFGGGAQTQSSSSLFKPNASQQDTSMTTPGTTSQKNMFAQQATTGTPGSTTAAAPAAPRSIMDRITNPMPQSDNAPETPATQKPLFAPSMTSVTPSLFQSAQPSQHSGETPKPKSLFERMDQPAPSQPKDNPSKAKNLFERSEQPAPQQPLTPAPPSAPSHAFNVPATAPAARTIPPQQARPSAVTASTAAVRNVPAAQVQKFKELNEGMLAHLRSQDITKDWTTTFDYYVKTAAEIRATQPPAPRAGTFIAPQTQQNASSTPQSNIFEAQTLRSTAPTNTFGAETPKASTSTCAFSKPPSSAPPAAKKRPHEDDDSTQPPATEKRSKPNEPQYPSLSENASSSAKLFASALDGSKKAPAPKPAQTSGFNPSTSLFSSTAKTTTTTSAPAAVKPTTGFTPSFGAAPSGGGSFLSAFGSKAKAAEDDAKKRRMDEDYDSDEETKEQWEARDREKQEAKRKEIEAAAKAGAGFMFGGTSTNKAADATAGEKAQGAGNNTWKPETPIKFGASTSGLLSTTPAVPPPKFGNGLFGATSTPAAATQEAGKLAPPSTGFSFGPKASSLNASRATTPGVTTDGEASNAGEAKDDGDEQNDPQADDMTSLLPEEREANEIVLELPHIVTKIFEKVDDDSPKPSWISKGEGKAYVLKEKLSGKTRILQKVGVNQLALNFNPMKGMKYELHPKKDTMVIGTFFDHIHSKPGKLLRFFLTADSADEAKELARVLTEGIPK</sequence>
<feature type="compositionally biased region" description="Polar residues" evidence="1">
    <location>
        <begin position="801"/>
        <end position="821"/>
    </location>
</feature>
<dbReference type="AlphaFoldDB" id="A0A9Q8UUI0"/>
<feature type="compositionally biased region" description="Polar residues" evidence="1">
    <location>
        <begin position="184"/>
        <end position="198"/>
    </location>
</feature>
<feature type="compositionally biased region" description="Polar residues" evidence="1">
    <location>
        <begin position="80"/>
        <end position="107"/>
    </location>
</feature>
<dbReference type="KEGG" id="ffu:CLAFUR5_11996"/>
<evidence type="ECO:0000256" key="1">
    <source>
        <dbReference type="SAM" id="MobiDB-lite"/>
    </source>
</evidence>
<organism evidence="2 3">
    <name type="scientific">Passalora fulva</name>
    <name type="common">Tomato leaf mold</name>
    <name type="synonym">Cladosporium fulvum</name>
    <dbReference type="NCBI Taxonomy" id="5499"/>
    <lineage>
        <taxon>Eukaryota</taxon>
        <taxon>Fungi</taxon>
        <taxon>Dikarya</taxon>
        <taxon>Ascomycota</taxon>
        <taxon>Pezizomycotina</taxon>
        <taxon>Dothideomycetes</taxon>
        <taxon>Dothideomycetidae</taxon>
        <taxon>Mycosphaerellales</taxon>
        <taxon>Mycosphaerellaceae</taxon>
        <taxon>Fulvia</taxon>
    </lineage>
</organism>
<dbReference type="PANTHER" id="PTHR38697">
    <property type="entry name" value="NUCLEAR PORE COMPLEX PROTEIN SIMILAR TO S. CEREVISIAE NUP2 (EUROFUNG)"/>
    <property type="match status" value="1"/>
</dbReference>
<feature type="compositionally biased region" description="Low complexity" evidence="1">
    <location>
        <begin position="382"/>
        <end position="394"/>
    </location>
</feature>
<dbReference type="OMA" id="AFGNMFS"/>
<feature type="region of interest" description="Disordered" evidence="1">
    <location>
        <begin position="801"/>
        <end position="1027"/>
    </location>
</feature>
<dbReference type="InterPro" id="IPR011993">
    <property type="entry name" value="PH-like_dom_sf"/>
</dbReference>
<dbReference type="OrthoDB" id="10265837at2759"/>
<name>A0A9Q8UUI0_PASFU</name>
<feature type="compositionally biased region" description="Low complexity" evidence="1">
    <location>
        <begin position="247"/>
        <end position="262"/>
    </location>
</feature>
<feature type="region of interest" description="Disordered" evidence="1">
    <location>
        <begin position="1"/>
        <end position="717"/>
    </location>
</feature>
<dbReference type="GeneID" id="71991874"/>
<feature type="compositionally biased region" description="Basic and acidic residues" evidence="1">
    <location>
        <begin position="657"/>
        <end position="669"/>
    </location>
</feature>
<reference evidence="2" key="2">
    <citation type="journal article" date="2022" name="Microb. Genom.">
        <title>A chromosome-scale genome assembly of the tomato pathogen Cladosporium fulvum reveals a compartmentalized genome architecture and the presence of a dispensable chromosome.</title>
        <authorList>
            <person name="Zaccaron A.Z."/>
            <person name="Chen L.H."/>
            <person name="Samaras A."/>
            <person name="Stergiopoulos I."/>
        </authorList>
    </citation>
    <scope>NUCLEOTIDE SEQUENCE</scope>
    <source>
        <strain evidence="2">Race5_Kim</strain>
    </source>
</reference>
<feature type="compositionally biased region" description="Polar residues" evidence="1">
    <location>
        <begin position="207"/>
        <end position="237"/>
    </location>
</feature>
<accession>A0A9Q8UUI0</accession>
<dbReference type="SUPFAM" id="SSF50729">
    <property type="entry name" value="PH domain-like"/>
    <property type="match status" value="1"/>
</dbReference>
<feature type="compositionally biased region" description="Polar residues" evidence="1">
    <location>
        <begin position="142"/>
        <end position="161"/>
    </location>
</feature>
<feature type="compositionally biased region" description="Basic and acidic residues" evidence="1">
    <location>
        <begin position="969"/>
        <end position="989"/>
    </location>
</feature>
<evidence type="ECO:0000313" key="3">
    <source>
        <dbReference type="Proteomes" id="UP000756132"/>
    </source>
</evidence>
<reference evidence="2" key="1">
    <citation type="submission" date="2021-12" db="EMBL/GenBank/DDBJ databases">
        <authorList>
            <person name="Zaccaron A."/>
            <person name="Stergiopoulos I."/>
        </authorList>
    </citation>
    <scope>NUCLEOTIDE SEQUENCE</scope>
    <source>
        <strain evidence="2">Race5_Kim</strain>
    </source>
</reference>
<evidence type="ECO:0008006" key="4">
    <source>
        <dbReference type="Google" id="ProtNLM"/>
    </source>
</evidence>
<feature type="compositionally biased region" description="Polar residues" evidence="1">
    <location>
        <begin position="615"/>
        <end position="634"/>
    </location>
</feature>
<feature type="compositionally biased region" description="Low complexity" evidence="1">
    <location>
        <begin position="165"/>
        <end position="181"/>
    </location>
</feature>
<dbReference type="EMBL" id="CP090172">
    <property type="protein sequence ID" value="UJO22900.1"/>
    <property type="molecule type" value="Genomic_DNA"/>
</dbReference>
<proteinExistence type="predicted"/>
<feature type="compositionally biased region" description="Polar residues" evidence="1">
    <location>
        <begin position="297"/>
        <end position="318"/>
    </location>
</feature>
<dbReference type="PANTHER" id="PTHR38697:SF1">
    <property type="entry name" value="NUCLEAR PORE COMPLEX PROTEIN SIMILAR TO S. CEREVISIAE NUP2 (EUROFUNG)"/>
    <property type="match status" value="1"/>
</dbReference>
<protein>
    <recommendedName>
        <fullName evidence="4">RanBD1 domain-containing protein</fullName>
    </recommendedName>
</protein>
<feature type="compositionally biased region" description="Low complexity" evidence="1">
    <location>
        <begin position="898"/>
        <end position="931"/>
    </location>
</feature>
<feature type="compositionally biased region" description="Low complexity" evidence="1">
    <location>
        <begin position="565"/>
        <end position="584"/>
    </location>
</feature>